<organism evidence="2 3">
    <name type="scientific">Thalassobacterium sedimentorum</name>
    <dbReference type="NCBI Taxonomy" id="3041258"/>
    <lineage>
        <taxon>Bacteria</taxon>
        <taxon>Pseudomonadati</taxon>
        <taxon>Verrucomicrobiota</taxon>
        <taxon>Opitutia</taxon>
        <taxon>Puniceicoccales</taxon>
        <taxon>Coraliomargaritaceae</taxon>
        <taxon>Thalassobacterium</taxon>
    </lineage>
</organism>
<reference evidence="2 3" key="1">
    <citation type="submission" date="2023-04" db="EMBL/GenBank/DDBJ databases">
        <title>A novel bacteria isolated from coastal sediment.</title>
        <authorList>
            <person name="Liu X.-J."/>
            <person name="Du Z.-J."/>
        </authorList>
    </citation>
    <scope>NUCLEOTIDE SEQUENCE [LARGE SCALE GENOMIC DNA]</scope>
    <source>
        <strain evidence="2 3">SDUM461004</strain>
    </source>
</reference>
<sequence length="71" mass="7586">MITPAYWLGWLLLIGIGIGGGVGFRVRVSASALVGLGSAGFINEAPAMLVCVKNVEAVSWFLHIKVWFLLV</sequence>
<evidence type="ECO:0008006" key="4">
    <source>
        <dbReference type="Google" id="ProtNLM"/>
    </source>
</evidence>
<dbReference type="EMBL" id="JARXIC010000045">
    <property type="protein sequence ID" value="MDQ8196079.1"/>
    <property type="molecule type" value="Genomic_DNA"/>
</dbReference>
<feature type="non-terminal residue" evidence="2">
    <location>
        <position position="71"/>
    </location>
</feature>
<proteinExistence type="predicted"/>
<keyword evidence="1" id="KW-1133">Transmembrane helix</keyword>
<dbReference type="Proteomes" id="UP001243717">
    <property type="component" value="Unassembled WGS sequence"/>
</dbReference>
<dbReference type="RefSeq" id="WP_308986522.1">
    <property type="nucleotide sequence ID" value="NZ_JARXIC010000045.1"/>
</dbReference>
<comment type="caution">
    <text evidence="2">The sequence shown here is derived from an EMBL/GenBank/DDBJ whole genome shotgun (WGS) entry which is preliminary data.</text>
</comment>
<name>A0ABU1AMV4_9BACT</name>
<feature type="transmembrane region" description="Helical" evidence="1">
    <location>
        <begin position="6"/>
        <end position="24"/>
    </location>
</feature>
<evidence type="ECO:0000313" key="2">
    <source>
        <dbReference type="EMBL" id="MDQ8196079.1"/>
    </source>
</evidence>
<keyword evidence="1" id="KW-0812">Transmembrane</keyword>
<keyword evidence="3" id="KW-1185">Reference proteome</keyword>
<evidence type="ECO:0000256" key="1">
    <source>
        <dbReference type="SAM" id="Phobius"/>
    </source>
</evidence>
<keyword evidence="1" id="KW-0472">Membrane</keyword>
<accession>A0ABU1AMV4</accession>
<gene>
    <name evidence="2" type="ORF">QEH59_16715</name>
</gene>
<evidence type="ECO:0000313" key="3">
    <source>
        <dbReference type="Proteomes" id="UP001243717"/>
    </source>
</evidence>
<protein>
    <recommendedName>
        <fullName evidence="4">Permease</fullName>
    </recommendedName>
</protein>